<gene>
    <name evidence="3" type="ORF">IFM89_027503</name>
</gene>
<comment type="caution">
    <text evidence="3">The sequence shown here is derived from an EMBL/GenBank/DDBJ whole genome shotgun (WGS) entry which is preliminary data.</text>
</comment>
<keyword evidence="4" id="KW-1185">Reference proteome</keyword>
<dbReference type="EMBL" id="JADFTS010000004">
    <property type="protein sequence ID" value="KAF9611189.1"/>
    <property type="molecule type" value="Genomic_DNA"/>
</dbReference>
<dbReference type="NCBIfam" id="TIGR00756">
    <property type="entry name" value="PPR"/>
    <property type="match status" value="3"/>
</dbReference>
<dbReference type="InterPro" id="IPR046849">
    <property type="entry name" value="E2_motif"/>
</dbReference>
<dbReference type="Pfam" id="PF20431">
    <property type="entry name" value="E_motif"/>
    <property type="match status" value="1"/>
</dbReference>
<dbReference type="InterPro" id="IPR011990">
    <property type="entry name" value="TPR-like_helical_dom_sf"/>
</dbReference>
<organism evidence="3 4">
    <name type="scientific">Coptis chinensis</name>
    <dbReference type="NCBI Taxonomy" id="261450"/>
    <lineage>
        <taxon>Eukaryota</taxon>
        <taxon>Viridiplantae</taxon>
        <taxon>Streptophyta</taxon>
        <taxon>Embryophyta</taxon>
        <taxon>Tracheophyta</taxon>
        <taxon>Spermatophyta</taxon>
        <taxon>Magnoliopsida</taxon>
        <taxon>Ranunculales</taxon>
        <taxon>Ranunculaceae</taxon>
        <taxon>Coptidoideae</taxon>
        <taxon>Coptis</taxon>
    </lineage>
</organism>
<dbReference type="Gene3D" id="1.25.40.10">
    <property type="entry name" value="Tetratricopeptide repeat domain"/>
    <property type="match status" value="4"/>
</dbReference>
<reference evidence="3 4" key="1">
    <citation type="submission" date="2020-10" db="EMBL/GenBank/DDBJ databases">
        <title>The Coptis chinensis genome and diversification of protoberbering-type alkaloids.</title>
        <authorList>
            <person name="Wang B."/>
            <person name="Shu S."/>
            <person name="Song C."/>
            <person name="Liu Y."/>
        </authorList>
    </citation>
    <scope>NUCLEOTIDE SEQUENCE [LARGE SCALE GENOMIC DNA]</scope>
    <source>
        <strain evidence="3">HL-2020</strain>
        <tissue evidence="3">Leaf</tissue>
    </source>
</reference>
<dbReference type="PANTHER" id="PTHR47926">
    <property type="entry name" value="PENTATRICOPEPTIDE REPEAT-CONTAINING PROTEIN"/>
    <property type="match status" value="1"/>
</dbReference>
<evidence type="ECO:0000256" key="1">
    <source>
        <dbReference type="ARBA" id="ARBA00022737"/>
    </source>
</evidence>
<name>A0A835I5X5_9MAGN</name>
<evidence type="ECO:0000256" key="2">
    <source>
        <dbReference type="PROSITE-ProRule" id="PRU00708"/>
    </source>
</evidence>
<dbReference type="Proteomes" id="UP000631114">
    <property type="component" value="Unassembled WGS sequence"/>
</dbReference>
<feature type="repeat" description="PPR" evidence="2">
    <location>
        <begin position="408"/>
        <end position="442"/>
    </location>
</feature>
<dbReference type="FunFam" id="1.25.40.10:FF:000996">
    <property type="entry name" value="Small kernel1"/>
    <property type="match status" value="1"/>
</dbReference>
<proteinExistence type="predicted"/>
<dbReference type="Pfam" id="PF13041">
    <property type="entry name" value="PPR_2"/>
    <property type="match status" value="2"/>
</dbReference>
<dbReference type="Pfam" id="PF01535">
    <property type="entry name" value="PPR"/>
    <property type="match status" value="3"/>
</dbReference>
<keyword evidence="1" id="KW-0677">Repeat</keyword>
<protein>
    <recommendedName>
        <fullName evidence="5">Pentatricopeptide repeat-containing protein</fullName>
    </recommendedName>
</protein>
<dbReference type="Pfam" id="PF20430">
    <property type="entry name" value="Eplus_motif"/>
    <property type="match status" value="1"/>
</dbReference>
<dbReference type="OrthoDB" id="879807at2759"/>
<accession>A0A835I5X5</accession>
<dbReference type="GO" id="GO:0003723">
    <property type="term" value="F:RNA binding"/>
    <property type="evidence" value="ECO:0007669"/>
    <property type="project" value="InterPro"/>
</dbReference>
<evidence type="ECO:0008006" key="5">
    <source>
        <dbReference type="Google" id="ProtNLM"/>
    </source>
</evidence>
<feature type="repeat" description="PPR" evidence="2">
    <location>
        <begin position="305"/>
        <end position="340"/>
    </location>
</feature>
<dbReference type="AlphaFoldDB" id="A0A835I5X5"/>
<dbReference type="PANTHER" id="PTHR47926:SF373">
    <property type="entry name" value="TETRATRICOPEPTIDE-LIKE HELICAL DOMAIN SUPERFAMILY, DYW DOMAIN-CONTAINING PROTEIN"/>
    <property type="match status" value="1"/>
</dbReference>
<dbReference type="InterPro" id="IPR046960">
    <property type="entry name" value="PPR_At4g14850-like_plant"/>
</dbReference>
<dbReference type="PROSITE" id="PS51375">
    <property type="entry name" value="PPR"/>
    <property type="match status" value="3"/>
</dbReference>
<dbReference type="InterPro" id="IPR002885">
    <property type="entry name" value="PPR_rpt"/>
</dbReference>
<feature type="repeat" description="PPR" evidence="2">
    <location>
        <begin position="97"/>
        <end position="131"/>
    </location>
</feature>
<sequence length="632" mass="70189">MAKSVFMHASALGFISFSRSYSSLITLHNPHTHLLQLLQLSIETKSLSLTKQCHAQIYSLGLSQDSFLATKLISSYSMCQLPDISRNVLDTFHDKENIFLWNSVINGYVKNRNFEMPFALFNEMCIENVCPDNYTLATLFKVCSEIRDVGIGEMVHCRSLRLGFLSDIVLANSLMAMYSKGGNFGGIKKVFDEMAKRSSASWNVMISAFAGLGNNGFSEDLWKFVKQMQGEGVRLDAFTVSSLLPLCGFSTGKWDHGREIHCVIMKNGLDVDSDVHVGSCLIDMYSRRKNVVLGRRIFDRMKCRNVVSWTSIVSSYVQNGCSEEGLTLFREMQLIDGIEPNRVSLISILPACTSLGTLMEGKQIHGFSIRKEYNHEISLSNALIDMYSKCGSLSCARCVFDISSYRRDTISWSSMISGYGLNGKGGEAVSLYNEMIQMGIVPDNITLVGVLSGCARSKMITEGLEIYNSAIKEYSVSPTVEICACIVDMFGRAGQINKASEFIRTMPVKPGPSVWGSLLGASAVHENSDMQELAYKSLIQLEPQNPSNYVSLSNIYASVKMWDVVADLRKKMKGRGLRKLPGCSWITISNETHSFRVADKTHPCSPVIYQMLDDLIVTMKGSTNVPDFDGLL</sequence>
<evidence type="ECO:0000313" key="3">
    <source>
        <dbReference type="EMBL" id="KAF9611189.1"/>
    </source>
</evidence>
<dbReference type="FunFam" id="1.25.40.10:FF:000073">
    <property type="entry name" value="Pentatricopeptide repeat-containing protein chloroplastic"/>
    <property type="match status" value="1"/>
</dbReference>
<dbReference type="InterPro" id="IPR046848">
    <property type="entry name" value="E_motif"/>
</dbReference>
<dbReference type="GO" id="GO:0009451">
    <property type="term" value="P:RNA modification"/>
    <property type="evidence" value="ECO:0007669"/>
    <property type="project" value="InterPro"/>
</dbReference>
<evidence type="ECO:0000313" key="4">
    <source>
        <dbReference type="Proteomes" id="UP000631114"/>
    </source>
</evidence>